<sequence length="84" mass="8801">MRTKRNLLLLAVGGVAGYVVGRHPEGVSDTVRSTADLARARARKVSSSTLGRSGDHRGSGTPAPESADSVVERTSTAYVARPRP</sequence>
<name>A0ABQ5SSJ3_9ACTN</name>
<proteinExistence type="predicted"/>
<accession>A0ABQ5SSJ3</accession>
<evidence type="ECO:0008006" key="4">
    <source>
        <dbReference type="Google" id="ProtNLM"/>
    </source>
</evidence>
<feature type="region of interest" description="Disordered" evidence="1">
    <location>
        <begin position="39"/>
        <end position="84"/>
    </location>
</feature>
<reference evidence="2" key="1">
    <citation type="journal article" date="2014" name="Int. J. Syst. Evol. Microbiol.">
        <title>Complete genome of a new Firmicutes species belonging to the dominant human colonic microbiota ('Ruminococcus bicirculans') reveals two chromosomes and a selective capacity to utilize plant glucans.</title>
        <authorList>
            <consortium name="NISC Comparative Sequencing Program"/>
            <person name="Wegmann U."/>
            <person name="Louis P."/>
            <person name="Goesmann A."/>
            <person name="Henrissat B."/>
            <person name="Duncan S.H."/>
            <person name="Flint H.J."/>
        </authorList>
    </citation>
    <scope>NUCLEOTIDE SEQUENCE</scope>
    <source>
        <strain evidence="2">VKM Ac-1246</strain>
    </source>
</reference>
<gene>
    <name evidence="2" type="ORF">GCM10017579_10010</name>
</gene>
<evidence type="ECO:0000313" key="3">
    <source>
        <dbReference type="Proteomes" id="UP001142292"/>
    </source>
</evidence>
<organism evidence="2 3">
    <name type="scientific">Nocardioides luteus</name>
    <dbReference type="NCBI Taxonomy" id="1844"/>
    <lineage>
        <taxon>Bacteria</taxon>
        <taxon>Bacillati</taxon>
        <taxon>Actinomycetota</taxon>
        <taxon>Actinomycetes</taxon>
        <taxon>Propionibacteriales</taxon>
        <taxon>Nocardioidaceae</taxon>
        <taxon>Nocardioides</taxon>
    </lineage>
</organism>
<protein>
    <recommendedName>
        <fullName evidence="4">YtxH domain-containing protein</fullName>
    </recommendedName>
</protein>
<dbReference type="RefSeq" id="WP_189119791.1">
    <property type="nucleotide sequence ID" value="NZ_BMRK01000015.1"/>
</dbReference>
<keyword evidence="3" id="KW-1185">Reference proteome</keyword>
<dbReference type="EMBL" id="BSEL01000003">
    <property type="protein sequence ID" value="GLJ66965.1"/>
    <property type="molecule type" value="Genomic_DNA"/>
</dbReference>
<evidence type="ECO:0000313" key="2">
    <source>
        <dbReference type="EMBL" id="GLJ66965.1"/>
    </source>
</evidence>
<evidence type="ECO:0000256" key="1">
    <source>
        <dbReference type="SAM" id="MobiDB-lite"/>
    </source>
</evidence>
<comment type="caution">
    <text evidence="2">The sequence shown here is derived from an EMBL/GenBank/DDBJ whole genome shotgun (WGS) entry which is preliminary data.</text>
</comment>
<dbReference type="Proteomes" id="UP001142292">
    <property type="component" value="Unassembled WGS sequence"/>
</dbReference>
<reference evidence="2" key="2">
    <citation type="submission" date="2023-01" db="EMBL/GenBank/DDBJ databases">
        <authorList>
            <person name="Sun Q."/>
            <person name="Evtushenko L."/>
        </authorList>
    </citation>
    <scope>NUCLEOTIDE SEQUENCE</scope>
    <source>
        <strain evidence="2">VKM Ac-1246</strain>
    </source>
</reference>